<proteinExistence type="inferred from homology"/>
<keyword evidence="5 8" id="KW-1133">Transmembrane helix</keyword>
<dbReference type="Proteomes" id="UP000238634">
    <property type="component" value="Unassembled WGS sequence"/>
</dbReference>
<keyword evidence="6 8" id="KW-0472">Membrane</keyword>
<dbReference type="GO" id="GO:0022857">
    <property type="term" value="F:transmembrane transporter activity"/>
    <property type="evidence" value="ECO:0007669"/>
    <property type="project" value="InterPro"/>
</dbReference>
<dbReference type="PANTHER" id="PTHR30558:SF3">
    <property type="entry name" value="BIOPOLYMER TRANSPORT PROTEIN EXBD-RELATED"/>
    <property type="match status" value="1"/>
</dbReference>
<dbReference type="PANTHER" id="PTHR30558">
    <property type="entry name" value="EXBD MEMBRANE COMPONENT OF PMF-DRIVEN MACROMOLECULE IMPORT SYSTEM"/>
    <property type="match status" value="1"/>
</dbReference>
<protein>
    <submittedName>
        <fullName evidence="9">Biopolymer transporter ExbD</fullName>
    </submittedName>
</protein>
<evidence type="ECO:0000256" key="7">
    <source>
        <dbReference type="RuleBase" id="RU003879"/>
    </source>
</evidence>
<keyword evidence="4 7" id="KW-0812">Transmembrane</keyword>
<name>A0A2T1DMF3_9CYAN</name>
<keyword evidence="10" id="KW-1185">Reference proteome</keyword>
<dbReference type="GO" id="GO:0015031">
    <property type="term" value="P:protein transport"/>
    <property type="evidence" value="ECO:0007669"/>
    <property type="project" value="UniProtKB-KW"/>
</dbReference>
<sequence length="133" mass="14622">MRLPEEPDLPPQIYIVPMIDVIFALLTFFIMSTLFLTRSQGLPVNLPSAATAEAQKSTQATVTIDQGGKLALNRKPIQLNSLENQVQGIKGKNRQILVIIDADRRVSHGQVITVMDRLRSIPGVRLAIGTQPP</sequence>
<reference evidence="9 10" key="1">
    <citation type="submission" date="2018-02" db="EMBL/GenBank/DDBJ databases">
        <authorList>
            <person name="Cohen D.B."/>
            <person name="Kent A.D."/>
        </authorList>
    </citation>
    <scope>NUCLEOTIDE SEQUENCE [LARGE SCALE GENOMIC DNA]</scope>
    <source>
        <strain evidence="9 10">ULC007</strain>
    </source>
</reference>
<dbReference type="Gene3D" id="3.30.420.270">
    <property type="match status" value="1"/>
</dbReference>
<evidence type="ECO:0000256" key="6">
    <source>
        <dbReference type="ARBA" id="ARBA00023136"/>
    </source>
</evidence>
<dbReference type="RefSeq" id="WP_073069491.1">
    <property type="nucleotide sequence ID" value="NZ_MPPI01000002.1"/>
</dbReference>
<evidence type="ECO:0000313" key="9">
    <source>
        <dbReference type="EMBL" id="PSB21641.1"/>
    </source>
</evidence>
<comment type="similarity">
    <text evidence="2 7">Belongs to the ExbD/TolR family.</text>
</comment>
<dbReference type="STRING" id="1920490.GCA_001895925_01669"/>
<keyword evidence="7" id="KW-0813">Transport</keyword>
<accession>A0A2T1DMF3</accession>
<dbReference type="AlphaFoldDB" id="A0A2T1DMF3"/>
<reference evidence="9 10" key="2">
    <citation type="submission" date="2018-03" db="EMBL/GenBank/DDBJ databases">
        <title>The ancient ancestry and fast evolution of plastids.</title>
        <authorList>
            <person name="Moore K.R."/>
            <person name="Magnabosco C."/>
            <person name="Momper L."/>
            <person name="Gold D.A."/>
            <person name="Bosak T."/>
            <person name="Fournier G.P."/>
        </authorList>
    </citation>
    <scope>NUCLEOTIDE SEQUENCE [LARGE SCALE GENOMIC DNA]</scope>
    <source>
        <strain evidence="9 10">ULC007</strain>
    </source>
</reference>
<keyword evidence="3" id="KW-1003">Cell membrane</keyword>
<evidence type="ECO:0000256" key="1">
    <source>
        <dbReference type="ARBA" id="ARBA00004162"/>
    </source>
</evidence>
<evidence type="ECO:0000313" key="10">
    <source>
        <dbReference type="Proteomes" id="UP000238634"/>
    </source>
</evidence>
<dbReference type="OrthoDB" id="9793581at2"/>
<evidence type="ECO:0000256" key="8">
    <source>
        <dbReference type="SAM" id="Phobius"/>
    </source>
</evidence>
<gene>
    <name evidence="9" type="ORF">C7B65_03405</name>
</gene>
<keyword evidence="7" id="KW-0653">Protein transport</keyword>
<dbReference type="EMBL" id="PVWG01000002">
    <property type="protein sequence ID" value="PSB21641.1"/>
    <property type="molecule type" value="Genomic_DNA"/>
</dbReference>
<evidence type="ECO:0000256" key="3">
    <source>
        <dbReference type="ARBA" id="ARBA00022475"/>
    </source>
</evidence>
<organism evidence="9 10">
    <name type="scientific">Phormidesmis priestleyi ULC007</name>
    <dbReference type="NCBI Taxonomy" id="1920490"/>
    <lineage>
        <taxon>Bacteria</taxon>
        <taxon>Bacillati</taxon>
        <taxon>Cyanobacteriota</taxon>
        <taxon>Cyanophyceae</taxon>
        <taxon>Leptolyngbyales</taxon>
        <taxon>Leptolyngbyaceae</taxon>
        <taxon>Phormidesmis</taxon>
    </lineage>
</organism>
<dbReference type="InterPro" id="IPR003400">
    <property type="entry name" value="ExbD"/>
</dbReference>
<evidence type="ECO:0000256" key="5">
    <source>
        <dbReference type="ARBA" id="ARBA00022989"/>
    </source>
</evidence>
<evidence type="ECO:0000256" key="4">
    <source>
        <dbReference type="ARBA" id="ARBA00022692"/>
    </source>
</evidence>
<dbReference type="Pfam" id="PF02472">
    <property type="entry name" value="ExbD"/>
    <property type="match status" value="1"/>
</dbReference>
<comment type="subcellular location">
    <subcellularLocation>
        <location evidence="1">Cell membrane</location>
        <topology evidence="1">Single-pass membrane protein</topology>
    </subcellularLocation>
    <subcellularLocation>
        <location evidence="7">Cell membrane</location>
        <topology evidence="7">Single-pass type II membrane protein</topology>
    </subcellularLocation>
</comment>
<evidence type="ECO:0000256" key="2">
    <source>
        <dbReference type="ARBA" id="ARBA00005811"/>
    </source>
</evidence>
<comment type="caution">
    <text evidence="9">The sequence shown here is derived from an EMBL/GenBank/DDBJ whole genome shotgun (WGS) entry which is preliminary data.</text>
</comment>
<dbReference type="GO" id="GO:0005886">
    <property type="term" value="C:plasma membrane"/>
    <property type="evidence" value="ECO:0007669"/>
    <property type="project" value="UniProtKB-SubCell"/>
</dbReference>
<feature type="transmembrane region" description="Helical" evidence="8">
    <location>
        <begin position="12"/>
        <end position="36"/>
    </location>
</feature>